<dbReference type="OrthoDB" id="116380at2759"/>
<evidence type="ECO:0000256" key="3">
    <source>
        <dbReference type="ARBA" id="ARBA00022448"/>
    </source>
</evidence>
<keyword evidence="9" id="KW-0067">ATP-binding</keyword>
<keyword evidence="14 15" id="KW-0472">Membrane</keyword>
<feature type="domain" description="Cation-transporting P-type ATPase N-terminal" evidence="16">
    <location>
        <begin position="24"/>
        <end position="101"/>
    </location>
</feature>
<keyword evidence="4" id="KW-0109">Calcium transport</keyword>
<evidence type="ECO:0000256" key="14">
    <source>
        <dbReference type="ARBA" id="ARBA00023136"/>
    </source>
</evidence>
<dbReference type="EC" id="7.2.2.10" evidence="2"/>
<keyword evidence="11" id="KW-1278">Translocase</keyword>
<dbReference type="GO" id="GO:0005524">
    <property type="term" value="F:ATP binding"/>
    <property type="evidence" value="ECO:0007669"/>
    <property type="project" value="UniProtKB-KW"/>
</dbReference>
<evidence type="ECO:0000256" key="1">
    <source>
        <dbReference type="ARBA" id="ARBA00004127"/>
    </source>
</evidence>
<evidence type="ECO:0000256" key="2">
    <source>
        <dbReference type="ARBA" id="ARBA00012790"/>
    </source>
</evidence>
<evidence type="ECO:0000259" key="16">
    <source>
        <dbReference type="SMART" id="SM00831"/>
    </source>
</evidence>
<dbReference type="Pfam" id="PF00690">
    <property type="entry name" value="Cation_ATPase_N"/>
    <property type="match status" value="1"/>
</dbReference>
<dbReference type="EMBL" id="VJMH01007012">
    <property type="protein sequence ID" value="KAF0686219.1"/>
    <property type="molecule type" value="Genomic_DNA"/>
</dbReference>
<keyword evidence="8" id="KW-0106">Calcium</keyword>
<dbReference type="AlphaFoldDB" id="A0A6A4XT86"/>
<evidence type="ECO:0000256" key="12">
    <source>
        <dbReference type="ARBA" id="ARBA00022989"/>
    </source>
</evidence>
<evidence type="ECO:0000256" key="6">
    <source>
        <dbReference type="ARBA" id="ARBA00022723"/>
    </source>
</evidence>
<gene>
    <name evidence="17" type="ORF">As57867_021855</name>
</gene>
<accession>A0A6A4XT86</accession>
<evidence type="ECO:0000256" key="7">
    <source>
        <dbReference type="ARBA" id="ARBA00022741"/>
    </source>
</evidence>
<sequence>MTTIQVRDLVQLVETPKEHAADALAQRGGIEGIAHALNVSLDHGLDENNAADLAAREARFGKNYIEPEPPATILQLMWQAFQDLTIMILTGAGVLSLILGFIPFPKSTKIAPTTTTVAPQPQLRHLAGTGDGSHTWIEGVSILFAVLIVVFVTAINDYQKEKQFRALNAVKEDEKIKVVRNGVPSQVSKFNLVVGDIV</sequence>
<keyword evidence="3" id="KW-0813">Transport</keyword>
<evidence type="ECO:0000256" key="15">
    <source>
        <dbReference type="SAM" id="Phobius"/>
    </source>
</evidence>
<keyword evidence="12 15" id="KW-1133">Transmembrane helix</keyword>
<evidence type="ECO:0000256" key="4">
    <source>
        <dbReference type="ARBA" id="ARBA00022568"/>
    </source>
</evidence>
<keyword evidence="13" id="KW-0406">Ion transport</keyword>
<keyword evidence="10" id="KW-0460">Magnesium</keyword>
<dbReference type="PANTHER" id="PTHR24093">
    <property type="entry name" value="CATION TRANSPORTING ATPASE"/>
    <property type="match status" value="1"/>
</dbReference>
<dbReference type="FunFam" id="1.20.1110.10:FF:000002">
    <property type="entry name" value="Calcium-transporting ATPase"/>
    <property type="match status" value="1"/>
</dbReference>
<keyword evidence="6" id="KW-0479">Metal-binding</keyword>
<feature type="non-terminal residue" evidence="17">
    <location>
        <position position="198"/>
    </location>
</feature>
<evidence type="ECO:0000256" key="13">
    <source>
        <dbReference type="ARBA" id="ARBA00023065"/>
    </source>
</evidence>
<evidence type="ECO:0000256" key="9">
    <source>
        <dbReference type="ARBA" id="ARBA00022840"/>
    </source>
</evidence>
<dbReference type="Gene3D" id="2.70.150.10">
    <property type="entry name" value="Calcium-transporting ATPase, cytoplasmic transduction domain A"/>
    <property type="match status" value="1"/>
</dbReference>
<dbReference type="GO" id="GO:0046872">
    <property type="term" value="F:metal ion binding"/>
    <property type="evidence" value="ECO:0007669"/>
    <property type="project" value="UniProtKB-KW"/>
</dbReference>
<keyword evidence="7" id="KW-0547">Nucleotide-binding</keyword>
<dbReference type="GO" id="GO:0005388">
    <property type="term" value="F:P-type calcium transporter activity"/>
    <property type="evidence" value="ECO:0007669"/>
    <property type="project" value="UniProtKB-EC"/>
</dbReference>
<feature type="transmembrane region" description="Helical" evidence="15">
    <location>
        <begin position="136"/>
        <end position="155"/>
    </location>
</feature>
<reference evidence="17" key="1">
    <citation type="submission" date="2019-06" db="EMBL/GenBank/DDBJ databases">
        <title>Genomics analysis of Aphanomyces spp. identifies a new class of oomycete effector associated with host adaptation.</title>
        <authorList>
            <person name="Gaulin E."/>
        </authorList>
    </citation>
    <scope>NUCLEOTIDE SEQUENCE</scope>
    <source>
        <strain evidence="17">CBS 578.67</strain>
    </source>
</reference>
<evidence type="ECO:0000256" key="10">
    <source>
        <dbReference type="ARBA" id="ARBA00022842"/>
    </source>
</evidence>
<dbReference type="InterPro" id="IPR004014">
    <property type="entry name" value="ATPase_P-typ_cation-transptr_N"/>
</dbReference>
<dbReference type="GO" id="GO:0005886">
    <property type="term" value="C:plasma membrane"/>
    <property type="evidence" value="ECO:0007669"/>
    <property type="project" value="TreeGrafter"/>
</dbReference>
<dbReference type="InterPro" id="IPR023298">
    <property type="entry name" value="ATPase_P-typ_TM_dom_sf"/>
</dbReference>
<evidence type="ECO:0000313" key="17">
    <source>
        <dbReference type="EMBL" id="KAF0686219.1"/>
    </source>
</evidence>
<organism evidence="17">
    <name type="scientific">Aphanomyces stellatus</name>
    <dbReference type="NCBI Taxonomy" id="120398"/>
    <lineage>
        <taxon>Eukaryota</taxon>
        <taxon>Sar</taxon>
        <taxon>Stramenopiles</taxon>
        <taxon>Oomycota</taxon>
        <taxon>Saprolegniomycetes</taxon>
        <taxon>Saprolegniales</taxon>
        <taxon>Verrucalvaceae</taxon>
        <taxon>Aphanomyces</taxon>
    </lineage>
</organism>
<dbReference type="SUPFAM" id="SSF81665">
    <property type="entry name" value="Calcium ATPase, transmembrane domain M"/>
    <property type="match status" value="1"/>
</dbReference>
<evidence type="ECO:0000256" key="5">
    <source>
        <dbReference type="ARBA" id="ARBA00022692"/>
    </source>
</evidence>
<feature type="transmembrane region" description="Helical" evidence="15">
    <location>
        <begin position="84"/>
        <end position="104"/>
    </location>
</feature>
<proteinExistence type="predicted"/>
<dbReference type="SMART" id="SM00831">
    <property type="entry name" value="Cation_ATPase_N"/>
    <property type="match status" value="1"/>
</dbReference>
<evidence type="ECO:0000256" key="11">
    <source>
        <dbReference type="ARBA" id="ARBA00022967"/>
    </source>
</evidence>
<dbReference type="GO" id="GO:0012505">
    <property type="term" value="C:endomembrane system"/>
    <property type="evidence" value="ECO:0007669"/>
    <property type="project" value="UniProtKB-SubCell"/>
</dbReference>
<dbReference type="Gene3D" id="1.20.1110.10">
    <property type="entry name" value="Calcium-transporting ATPase, transmembrane domain"/>
    <property type="match status" value="1"/>
</dbReference>
<comment type="caution">
    <text evidence="17">The sequence shown here is derived from an EMBL/GenBank/DDBJ whole genome shotgun (WGS) entry which is preliminary data.</text>
</comment>
<evidence type="ECO:0000256" key="8">
    <source>
        <dbReference type="ARBA" id="ARBA00022837"/>
    </source>
</evidence>
<name>A0A6A4XT86_9STRA</name>
<dbReference type="PANTHER" id="PTHR24093:SF369">
    <property type="entry name" value="CALCIUM-TRANSPORTING ATPASE"/>
    <property type="match status" value="1"/>
</dbReference>
<keyword evidence="5 15" id="KW-0812">Transmembrane</keyword>
<protein>
    <recommendedName>
        <fullName evidence="2">P-type Ca(2+) transporter</fullName>
        <ecNumber evidence="2">7.2.2.10</ecNumber>
    </recommendedName>
</protein>
<comment type="subcellular location">
    <subcellularLocation>
        <location evidence="1">Endomembrane system</location>
        <topology evidence="1">Multi-pass membrane protein</topology>
    </subcellularLocation>
</comment>